<reference evidence="2" key="1">
    <citation type="journal article" date="2002" name="Science">
        <title>The draft genome of Ciona intestinalis: insights into chordate and vertebrate origins.</title>
        <authorList>
            <person name="Dehal P."/>
            <person name="Satou Y."/>
            <person name="Campbell R.K."/>
            <person name="Chapman J."/>
            <person name="Degnan B."/>
            <person name="De Tomaso A."/>
            <person name="Davidson B."/>
            <person name="Di Gregorio A."/>
            <person name="Gelpke M."/>
            <person name="Goodstein D.M."/>
            <person name="Harafuji N."/>
            <person name="Hastings K.E."/>
            <person name="Ho I."/>
            <person name="Hotta K."/>
            <person name="Huang W."/>
            <person name="Kawashima T."/>
            <person name="Lemaire P."/>
            <person name="Martinez D."/>
            <person name="Meinertzhagen I.A."/>
            <person name="Necula S."/>
            <person name="Nonaka M."/>
            <person name="Putnam N."/>
            <person name="Rash S."/>
            <person name="Saiga H."/>
            <person name="Satake M."/>
            <person name="Terry A."/>
            <person name="Yamada L."/>
            <person name="Wang H.G."/>
            <person name="Awazu S."/>
            <person name="Azumi K."/>
            <person name="Boore J."/>
            <person name="Branno M."/>
            <person name="Chin-Bow S."/>
            <person name="DeSantis R."/>
            <person name="Doyle S."/>
            <person name="Francino P."/>
            <person name="Keys D.N."/>
            <person name="Haga S."/>
            <person name="Hayashi H."/>
            <person name="Hino K."/>
            <person name="Imai K.S."/>
            <person name="Inaba K."/>
            <person name="Kano S."/>
            <person name="Kobayashi K."/>
            <person name="Kobayashi M."/>
            <person name="Lee B.I."/>
            <person name="Makabe K.W."/>
            <person name="Manohar C."/>
            <person name="Matassi G."/>
            <person name="Medina M."/>
            <person name="Mochizuki Y."/>
            <person name="Mount S."/>
            <person name="Morishita T."/>
            <person name="Miura S."/>
            <person name="Nakayama A."/>
            <person name="Nishizaka S."/>
            <person name="Nomoto H."/>
            <person name="Ohta F."/>
            <person name="Oishi K."/>
            <person name="Rigoutsos I."/>
            <person name="Sano M."/>
            <person name="Sasaki A."/>
            <person name="Sasakura Y."/>
            <person name="Shoguchi E."/>
            <person name="Shin-i T."/>
            <person name="Spagnuolo A."/>
            <person name="Stainier D."/>
            <person name="Suzuki M.M."/>
            <person name="Tassy O."/>
            <person name="Takatori N."/>
            <person name="Tokuoka M."/>
            <person name="Yagi K."/>
            <person name="Yoshizaki F."/>
            <person name="Wada S."/>
            <person name="Zhang C."/>
            <person name="Hyatt P.D."/>
            <person name="Larimer F."/>
            <person name="Detter C."/>
            <person name="Doggett N."/>
            <person name="Glavina T."/>
            <person name="Hawkins T."/>
            <person name="Richardson P."/>
            <person name="Lucas S."/>
            <person name="Kohara Y."/>
            <person name="Levine M."/>
            <person name="Satoh N."/>
            <person name="Rokhsar D.S."/>
        </authorList>
    </citation>
    <scope>NUCLEOTIDE SEQUENCE [LARGE SCALE GENOMIC DNA]</scope>
</reference>
<dbReference type="EMBL" id="EAAA01000602">
    <property type="status" value="NOT_ANNOTATED_CDS"/>
    <property type="molecule type" value="Genomic_DNA"/>
</dbReference>
<evidence type="ECO:0000313" key="2">
    <source>
        <dbReference type="Proteomes" id="UP000008144"/>
    </source>
</evidence>
<reference evidence="1" key="2">
    <citation type="journal article" date="2008" name="Genome Biol.">
        <title>Improved genome assembly and evidence-based global gene model set for the chordate Ciona intestinalis: new insight into intron and operon populations.</title>
        <authorList>
            <person name="Satou Y."/>
            <person name="Mineta K."/>
            <person name="Ogasawara M."/>
            <person name="Sasakura Y."/>
            <person name="Shoguchi E."/>
            <person name="Ueno K."/>
            <person name="Yamada L."/>
            <person name="Matsumoto J."/>
            <person name="Wasserscheid J."/>
            <person name="Dewar K."/>
            <person name="Wiley G.B."/>
            <person name="Macmil S.L."/>
            <person name="Roe B.A."/>
            <person name="Zeller R.W."/>
            <person name="Hastings K.E."/>
            <person name="Lemaire P."/>
            <person name="Lindquist E."/>
            <person name="Endo T."/>
            <person name="Hotta K."/>
            <person name="Inaba K."/>
        </authorList>
    </citation>
    <scope>NUCLEOTIDE SEQUENCE [LARGE SCALE GENOMIC DNA]</scope>
    <source>
        <strain evidence="1">wild type</strain>
    </source>
</reference>
<dbReference type="InParanoid" id="H2XX25"/>
<proteinExistence type="predicted"/>
<dbReference type="HOGENOM" id="CLU_2909890_0_0_1"/>
<evidence type="ECO:0000313" key="1">
    <source>
        <dbReference type="Ensembl" id="ENSCINP00000034209.1"/>
    </source>
</evidence>
<dbReference type="Proteomes" id="UP000008144">
    <property type="component" value="Chromosome 10"/>
</dbReference>
<reference evidence="1" key="3">
    <citation type="submission" date="2025-08" db="UniProtKB">
        <authorList>
            <consortium name="Ensembl"/>
        </authorList>
    </citation>
    <scope>IDENTIFICATION</scope>
</reference>
<accession>H2XX25</accession>
<dbReference type="Ensembl" id="ENSCINT00000031433.1">
    <property type="protein sequence ID" value="ENSCINP00000034209.1"/>
    <property type="gene ID" value="ENSCING00000019257.1"/>
</dbReference>
<sequence length="62" mass="7055">ISSQNLSVCEGQTCLVVASLRPSEYLLYSLRDDYIVRVNWSNVRVLGGKMGQFFILFSRLIV</sequence>
<dbReference type="AlphaFoldDB" id="H2XX25"/>
<organism evidence="1 2">
    <name type="scientific">Ciona intestinalis</name>
    <name type="common">Transparent sea squirt</name>
    <name type="synonym">Ascidia intestinalis</name>
    <dbReference type="NCBI Taxonomy" id="7719"/>
    <lineage>
        <taxon>Eukaryota</taxon>
        <taxon>Metazoa</taxon>
        <taxon>Chordata</taxon>
        <taxon>Tunicata</taxon>
        <taxon>Ascidiacea</taxon>
        <taxon>Phlebobranchia</taxon>
        <taxon>Cionidae</taxon>
        <taxon>Ciona</taxon>
    </lineage>
</organism>
<keyword evidence="2" id="KW-1185">Reference proteome</keyword>
<protein>
    <submittedName>
        <fullName evidence="1">Uncharacterized protein</fullName>
    </submittedName>
</protein>
<name>H2XX25_CIOIN</name>
<reference evidence="1" key="4">
    <citation type="submission" date="2025-09" db="UniProtKB">
        <authorList>
            <consortium name="Ensembl"/>
        </authorList>
    </citation>
    <scope>IDENTIFICATION</scope>
</reference>